<dbReference type="Gene3D" id="2.30.30.30">
    <property type="match status" value="1"/>
</dbReference>
<dbReference type="Pfam" id="PF17136">
    <property type="entry name" value="ribosomal_L24"/>
    <property type="match status" value="1"/>
</dbReference>
<dbReference type="AlphaFoldDB" id="A0A1I7J125"/>
<dbReference type="CDD" id="cd06089">
    <property type="entry name" value="KOW_RPL26"/>
    <property type="match status" value="1"/>
</dbReference>
<keyword evidence="5" id="KW-0694">RNA-binding</keyword>
<dbReference type="GO" id="GO:0006412">
    <property type="term" value="P:translation"/>
    <property type="evidence" value="ECO:0007669"/>
    <property type="project" value="UniProtKB-UniRule"/>
</dbReference>
<feature type="domain" description="Large ribosomal subunit protein uL24 C-terminal" evidence="6">
    <location>
        <begin position="38"/>
        <end position="103"/>
    </location>
</feature>
<evidence type="ECO:0000256" key="5">
    <source>
        <dbReference type="HAMAP-Rule" id="MF_01326"/>
    </source>
</evidence>
<sequence length="105" mass="11709">MKKIRKGDNVIILSGKDKGKQSTVIKFESVEKVIVRDVNRVKSHVKPNPSKNIVGGIVEVEKPIHVSNIAIFNSDKNKADRVGFRFNESGNKVRYFKSDGALIDS</sequence>
<comment type="similarity">
    <text evidence="1 5">Belongs to the universal ribosomal protein uL24 family.</text>
</comment>
<name>A0A1I7J125_9PROT</name>
<accession>A0A1I7J125</accession>
<dbReference type="InterPro" id="IPR003256">
    <property type="entry name" value="Ribosomal_uL24"/>
</dbReference>
<dbReference type="RefSeq" id="WP_074929394.1">
    <property type="nucleotide sequence ID" value="NZ_FPBL01000013.1"/>
</dbReference>
<evidence type="ECO:0000256" key="4">
    <source>
        <dbReference type="ARBA" id="ARBA00035206"/>
    </source>
</evidence>
<protein>
    <recommendedName>
        <fullName evidence="4 5">Large ribosomal subunit protein uL24</fullName>
    </recommendedName>
</protein>
<evidence type="ECO:0000256" key="1">
    <source>
        <dbReference type="ARBA" id="ARBA00010618"/>
    </source>
</evidence>
<dbReference type="GO" id="GO:0003735">
    <property type="term" value="F:structural constituent of ribosome"/>
    <property type="evidence" value="ECO:0007669"/>
    <property type="project" value="InterPro"/>
</dbReference>
<evidence type="ECO:0000313" key="7">
    <source>
        <dbReference type="EMBL" id="SFU78857.1"/>
    </source>
</evidence>
<evidence type="ECO:0000313" key="8">
    <source>
        <dbReference type="Proteomes" id="UP000183926"/>
    </source>
</evidence>
<evidence type="ECO:0000256" key="2">
    <source>
        <dbReference type="ARBA" id="ARBA00022980"/>
    </source>
</evidence>
<reference evidence="7 8" key="1">
    <citation type="submission" date="2016-10" db="EMBL/GenBank/DDBJ databases">
        <authorList>
            <person name="de Groot N.N."/>
        </authorList>
    </citation>
    <scope>NUCLEOTIDE SEQUENCE [LARGE SCALE GENOMIC DNA]</scope>
    <source>
        <strain evidence="7 8">Nm24</strain>
    </source>
</reference>
<dbReference type="SUPFAM" id="SSF50104">
    <property type="entry name" value="Translation proteins SH3-like domain"/>
    <property type="match status" value="1"/>
</dbReference>
<comment type="function">
    <text evidence="5">One of the proteins that surrounds the polypeptide exit tunnel on the outside of the subunit.</text>
</comment>
<dbReference type="InterPro" id="IPR041988">
    <property type="entry name" value="Ribosomal_uL24_KOW"/>
</dbReference>
<dbReference type="GO" id="GO:0019843">
    <property type="term" value="F:rRNA binding"/>
    <property type="evidence" value="ECO:0007669"/>
    <property type="project" value="UniProtKB-UniRule"/>
</dbReference>
<dbReference type="PANTHER" id="PTHR12903">
    <property type="entry name" value="MITOCHONDRIAL RIBOSOMAL PROTEIN L24"/>
    <property type="match status" value="1"/>
</dbReference>
<evidence type="ECO:0000256" key="3">
    <source>
        <dbReference type="ARBA" id="ARBA00023274"/>
    </source>
</evidence>
<keyword evidence="3 5" id="KW-0687">Ribonucleoprotein</keyword>
<dbReference type="InterPro" id="IPR057264">
    <property type="entry name" value="Ribosomal_uL24_C"/>
</dbReference>
<dbReference type="InterPro" id="IPR008991">
    <property type="entry name" value="Translation_prot_SH3-like_sf"/>
</dbReference>
<dbReference type="OrthoDB" id="9807419at2"/>
<evidence type="ECO:0000259" key="6">
    <source>
        <dbReference type="Pfam" id="PF17136"/>
    </source>
</evidence>
<comment type="function">
    <text evidence="5">One of two assembly initiator proteins, it binds directly to the 5'-end of the 23S rRNA, where it nucleates assembly of the 50S subunit.</text>
</comment>
<dbReference type="InterPro" id="IPR014722">
    <property type="entry name" value="Rib_uL2_dom2"/>
</dbReference>
<keyword evidence="2 5" id="KW-0689">Ribosomal protein</keyword>
<dbReference type="NCBIfam" id="TIGR01079">
    <property type="entry name" value="rplX_bact"/>
    <property type="match status" value="1"/>
</dbReference>
<dbReference type="GO" id="GO:1990904">
    <property type="term" value="C:ribonucleoprotein complex"/>
    <property type="evidence" value="ECO:0007669"/>
    <property type="project" value="UniProtKB-KW"/>
</dbReference>
<dbReference type="EMBL" id="FPBL01000013">
    <property type="protein sequence ID" value="SFU78857.1"/>
    <property type="molecule type" value="Genomic_DNA"/>
</dbReference>
<dbReference type="HAMAP" id="MF_01326_B">
    <property type="entry name" value="Ribosomal_uL24_B"/>
    <property type="match status" value="1"/>
</dbReference>
<dbReference type="Proteomes" id="UP000183926">
    <property type="component" value="Unassembled WGS sequence"/>
</dbReference>
<dbReference type="GO" id="GO:0005840">
    <property type="term" value="C:ribosome"/>
    <property type="evidence" value="ECO:0007669"/>
    <property type="project" value="UniProtKB-KW"/>
</dbReference>
<gene>
    <name evidence="5" type="primary">rplX</name>
    <name evidence="7" type="ORF">SAMN05216339_11314</name>
</gene>
<organism evidence="7 8">
    <name type="scientific">Nitrosomonas eutropha</name>
    <dbReference type="NCBI Taxonomy" id="916"/>
    <lineage>
        <taxon>Bacteria</taxon>
        <taxon>Pseudomonadati</taxon>
        <taxon>Pseudomonadota</taxon>
        <taxon>Betaproteobacteria</taxon>
        <taxon>Nitrosomonadales</taxon>
        <taxon>Nitrosomonadaceae</taxon>
        <taxon>Nitrosomonas</taxon>
    </lineage>
</organism>
<comment type="subunit">
    <text evidence="5">Part of the 50S ribosomal subunit.</text>
</comment>
<proteinExistence type="inferred from homology"/>
<keyword evidence="5" id="KW-0699">rRNA-binding</keyword>